<organism evidence="2 3">
    <name type="scientific">Thermodesulfobium narugense DSM 14796</name>
    <dbReference type="NCBI Taxonomy" id="747365"/>
    <lineage>
        <taxon>Bacteria</taxon>
        <taxon>Pseudomonadati</taxon>
        <taxon>Thermodesulfobiota</taxon>
        <taxon>Thermodesulfobiia</taxon>
        <taxon>Thermodesulfobiales</taxon>
        <taxon>Thermodesulfobiaceae</taxon>
        <taxon>Thermodesulfobium</taxon>
    </lineage>
</organism>
<protein>
    <recommendedName>
        <fullName evidence="4">Secondary thiamine-phosphate synthase enzyme</fullName>
    </recommendedName>
</protein>
<dbReference type="RefSeq" id="WP_013755684.1">
    <property type="nucleotide sequence ID" value="NC_015499.1"/>
</dbReference>
<dbReference type="STRING" id="747365.Thena_0308"/>
<dbReference type="HOGENOM" id="CLU_096980_1_1_9"/>
<gene>
    <name evidence="2" type="ORF">Thena_0308</name>
</gene>
<proteinExistence type="inferred from homology"/>
<dbReference type="Proteomes" id="UP000011765">
    <property type="component" value="Chromosome"/>
</dbReference>
<dbReference type="PANTHER" id="PTHR30615:SF8">
    <property type="entry name" value="UPF0047 PROTEIN C4A8.02C"/>
    <property type="match status" value="1"/>
</dbReference>
<dbReference type="PIRSF" id="PIRSF004681">
    <property type="entry name" value="UCP004681"/>
    <property type="match status" value="1"/>
</dbReference>
<dbReference type="KEGG" id="tnr:Thena_0308"/>
<dbReference type="NCBIfam" id="TIGR00149">
    <property type="entry name" value="TIGR00149_YjbQ"/>
    <property type="match status" value="1"/>
</dbReference>
<dbReference type="Pfam" id="PF01894">
    <property type="entry name" value="YjbQ"/>
    <property type="match status" value="1"/>
</dbReference>
<evidence type="ECO:0008006" key="4">
    <source>
        <dbReference type="Google" id="ProtNLM"/>
    </source>
</evidence>
<reference evidence="2 3" key="1">
    <citation type="submission" date="2011-04" db="EMBL/GenBank/DDBJ databases">
        <title>The complete genome of Thermodesulfobium narugense DSM 14796.</title>
        <authorList>
            <consortium name="US DOE Joint Genome Institute (JGI-PGF)"/>
            <person name="Lucas S."/>
            <person name="Han J."/>
            <person name="Lapidus A."/>
            <person name="Bruce D."/>
            <person name="Goodwin L."/>
            <person name="Pitluck S."/>
            <person name="Peters L."/>
            <person name="Kyrpides N."/>
            <person name="Mavromatis K."/>
            <person name="Pagani I."/>
            <person name="Ivanova N."/>
            <person name="Ovchinnikova G."/>
            <person name="Zhang X."/>
            <person name="Saunders L."/>
            <person name="Detter J.C."/>
            <person name="Tapia R."/>
            <person name="Han C."/>
            <person name="Land M."/>
            <person name="Hauser L."/>
            <person name="Markowitz V."/>
            <person name="Cheng J.-F."/>
            <person name="Hugenholtz P."/>
            <person name="Woyke T."/>
            <person name="Wu D."/>
            <person name="Spring S."/>
            <person name="Schroeder M."/>
            <person name="Brambilla E."/>
            <person name="Klenk H.-P."/>
            <person name="Eisen J.A."/>
        </authorList>
    </citation>
    <scope>NUCLEOTIDE SEQUENCE [LARGE SCALE GENOMIC DNA]</scope>
    <source>
        <strain evidence="2 3">DSM 14796</strain>
    </source>
</reference>
<dbReference type="InterPro" id="IPR035917">
    <property type="entry name" value="YjbQ-like_sf"/>
</dbReference>
<dbReference type="InterPro" id="IPR001602">
    <property type="entry name" value="UPF0047_YjbQ-like"/>
</dbReference>
<evidence type="ECO:0000313" key="3">
    <source>
        <dbReference type="Proteomes" id="UP000011765"/>
    </source>
</evidence>
<dbReference type="eggNOG" id="COG0432">
    <property type="taxonomic scope" value="Bacteria"/>
</dbReference>
<dbReference type="PANTHER" id="PTHR30615">
    <property type="entry name" value="UNCHARACTERIZED PROTEIN YJBQ-RELATED"/>
    <property type="match status" value="1"/>
</dbReference>
<accession>M1E6E0</accession>
<keyword evidence="3" id="KW-1185">Reference proteome</keyword>
<dbReference type="AlphaFoldDB" id="M1E6E0"/>
<dbReference type="EMBL" id="CP002690">
    <property type="protein sequence ID" value="AEE13955.1"/>
    <property type="molecule type" value="Genomic_DNA"/>
</dbReference>
<name>M1E6E0_9BACT</name>
<sequence length="133" mass="14527">MIERISINTSKKLQLIDVTSLVESALRNSYGAYNGVLLCYVPHTTAAITINEAADPDVALDIESFLKLHLPEGIKFRHLEGNSDAHVISTLIGSSVIVPVENGSLKLGRWQGIFFVEADGPRVRNINIVKLTS</sequence>
<comment type="similarity">
    <text evidence="1">Belongs to the UPF0047 family.</text>
</comment>
<evidence type="ECO:0000256" key="1">
    <source>
        <dbReference type="ARBA" id="ARBA00005534"/>
    </source>
</evidence>
<dbReference type="Gene3D" id="2.60.120.460">
    <property type="entry name" value="YjbQ-like"/>
    <property type="match status" value="1"/>
</dbReference>
<evidence type="ECO:0000313" key="2">
    <source>
        <dbReference type="EMBL" id="AEE13955.1"/>
    </source>
</evidence>
<dbReference type="SUPFAM" id="SSF111038">
    <property type="entry name" value="YjbQ-like"/>
    <property type="match status" value="1"/>
</dbReference>